<keyword evidence="2" id="KW-0560">Oxidoreductase</keyword>
<keyword evidence="2" id="KW-0223">Dioxygenase</keyword>
<reference evidence="2 3" key="1">
    <citation type="submission" date="2016-10" db="EMBL/GenBank/DDBJ databases">
        <authorList>
            <person name="de Groot N.N."/>
        </authorList>
    </citation>
    <scope>NUCLEOTIDE SEQUENCE [LARGE SCALE GENOMIC DNA]</scope>
    <source>
        <strain evidence="2 3">DSM 19938</strain>
    </source>
</reference>
<proteinExistence type="predicted"/>
<keyword evidence="3" id="KW-1185">Reference proteome</keyword>
<dbReference type="Gene3D" id="3.10.180.10">
    <property type="entry name" value="2,3-Dihydroxybiphenyl 1,2-Dioxygenase, domain 1"/>
    <property type="match status" value="1"/>
</dbReference>
<organism evidence="2 3">
    <name type="scientific">Dyadobacter koreensis</name>
    <dbReference type="NCBI Taxonomy" id="408657"/>
    <lineage>
        <taxon>Bacteria</taxon>
        <taxon>Pseudomonadati</taxon>
        <taxon>Bacteroidota</taxon>
        <taxon>Cytophagia</taxon>
        <taxon>Cytophagales</taxon>
        <taxon>Spirosomataceae</taxon>
        <taxon>Dyadobacter</taxon>
    </lineage>
</organism>
<protein>
    <submittedName>
        <fullName evidence="2">Catechol 2,3-dioxygenase</fullName>
    </submittedName>
</protein>
<gene>
    <name evidence="2" type="ORF">SAMN04487995_2742</name>
</gene>
<dbReference type="PROSITE" id="PS51819">
    <property type="entry name" value="VOC"/>
    <property type="match status" value="1"/>
</dbReference>
<dbReference type="GO" id="GO:0051213">
    <property type="term" value="F:dioxygenase activity"/>
    <property type="evidence" value="ECO:0007669"/>
    <property type="project" value="UniProtKB-KW"/>
</dbReference>
<dbReference type="PANTHER" id="PTHR39175">
    <property type="entry name" value="FAMILY PROTEIN, PUTATIVE (AFU_ORTHOLOGUE AFUA_3G15060)-RELATED"/>
    <property type="match status" value="1"/>
</dbReference>
<dbReference type="InterPro" id="IPR029068">
    <property type="entry name" value="Glyas_Bleomycin-R_OHBP_Dase"/>
</dbReference>
<feature type="domain" description="VOC" evidence="1">
    <location>
        <begin position="26"/>
        <end position="139"/>
    </location>
</feature>
<dbReference type="PANTHER" id="PTHR39175:SF1">
    <property type="entry name" value="FAMILY PROTEIN, PUTATIVE (AFU_ORTHOLOGUE AFUA_3G15060)-RELATED"/>
    <property type="match status" value="1"/>
</dbReference>
<dbReference type="Pfam" id="PF00903">
    <property type="entry name" value="Glyoxalase"/>
    <property type="match status" value="1"/>
</dbReference>
<accession>A0A1H6UW58</accession>
<sequence length="141" mass="16718">MKFAEIWQYKPNLNFNLPDMKIDFKRIDHVMLCFPEGKEKEARGFYEEVLGLEEIIDPERPHLRGAIWYQMGNIQLHLMTDQGSNASERHPAFEVTNLEECRQLLESHGISVKNLTPIIGRTRFSFRDPFENRIELLQYHN</sequence>
<dbReference type="SUPFAM" id="SSF54593">
    <property type="entry name" value="Glyoxalase/Bleomycin resistance protein/Dihydroxybiphenyl dioxygenase"/>
    <property type="match status" value="1"/>
</dbReference>
<evidence type="ECO:0000313" key="2">
    <source>
        <dbReference type="EMBL" id="SEI95876.1"/>
    </source>
</evidence>
<dbReference type="Proteomes" id="UP000199532">
    <property type="component" value="Unassembled WGS sequence"/>
</dbReference>
<evidence type="ECO:0000259" key="1">
    <source>
        <dbReference type="PROSITE" id="PS51819"/>
    </source>
</evidence>
<dbReference type="STRING" id="408657.SAMN04487995_2742"/>
<name>A0A1H6UW58_9BACT</name>
<dbReference type="InterPro" id="IPR004360">
    <property type="entry name" value="Glyas_Fos-R_dOase_dom"/>
</dbReference>
<dbReference type="InterPro" id="IPR037523">
    <property type="entry name" value="VOC_core"/>
</dbReference>
<dbReference type="EMBL" id="FNXY01000004">
    <property type="protein sequence ID" value="SEI95876.1"/>
    <property type="molecule type" value="Genomic_DNA"/>
</dbReference>
<dbReference type="AlphaFoldDB" id="A0A1H6UW58"/>
<evidence type="ECO:0000313" key="3">
    <source>
        <dbReference type="Proteomes" id="UP000199532"/>
    </source>
</evidence>